<dbReference type="InterPro" id="IPR023346">
    <property type="entry name" value="Lysozyme-like_dom_sf"/>
</dbReference>
<organism evidence="2 3">
    <name type="scientific">Penicillium angulare</name>
    <dbReference type="NCBI Taxonomy" id="116970"/>
    <lineage>
        <taxon>Eukaryota</taxon>
        <taxon>Fungi</taxon>
        <taxon>Dikarya</taxon>
        <taxon>Ascomycota</taxon>
        <taxon>Pezizomycotina</taxon>
        <taxon>Eurotiomycetes</taxon>
        <taxon>Eurotiomycetidae</taxon>
        <taxon>Eurotiales</taxon>
        <taxon>Aspergillaceae</taxon>
        <taxon>Penicillium</taxon>
    </lineage>
</organism>
<feature type="chain" id="PRO_5040788198" evidence="1">
    <location>
        <begin position="18"/>
        <end position="324"/>
    </location>
</feature>
<name>A0A9W9FIU9_9EURO</name>
<dbReference type="Gene3D" id="1.10.530.10">
    <property type="match status" value="1"/>
</dbReference>
<accession>A0A9W9FIU9</accession>
<proteinExistence type="predicted"/>
<evidence type="ECO:0000313" key="3">
    <source>
        <dbReference type="Proteomes" id="UP001149165"/>
    </source>
</evidence>
<reference evidence="2" key="1">
    <citation type="submission" date="2022-11" db="EMBL/GenBank/DDBJ databases">
        <authorList>
            <person name="Petersen C."/>
        </authorList>
    </citation>
    <scope>NUCLEOTIDE SEQUENCE</scope>
    <source>
        <strain evidence="2">IBT 30069</strain>
    </source>
</reference>
<gene>
    <name evidence="2" type="ORF">N7456_006997</name>
</gene>
<dbReference type="SUPFAM" id="SSF53955">
    <property type="entry name" value="Lysozyme-like"/>
    <property type="match status" value="1"/>
</dbReference>
<feature type="signal peptide" evidence="1">
    <location>
        <begin position="1"/>
        <end position="17"/>
    </location>
</feature>
<dbReference type="OrthoDB" id="1193027at2759"/>
<keyword evidence="3" id="KW-1185">Reference proteome</keyword>
<sequence length="324" mass="34235">MIYWLLVLAVHSILTEAANSSHHEKHHAKKPHDPLHERDTAYAAVIGGNGQVADGWPRIDQWVDSLETMFQSNEEIISVSCAEWGLPNSSEDETQFIKDVIYQVEKSSGVDARFIFAIVMQESKGCVRVQTTKNGVANPGLMQSHDGPGSCNKDGVIQNPCPRSEILQMILDGVEGTPAGPGLKALIAQEGGTADVTSYYKAARAYNSGAVASSGNLGQGGATHCYVSDVANRLLGWTDGPSLCAPDAIGQIPAALWDGDSSAGHTDRDGTSTTTTTRILALTHGSSSSSLSAPSTLIVQSSVTWTSARASHSSTSLACRREGN</sequence>
<comment type="caution">
    <text evidence="2">The sequence shown here is derived from an EMBL/GenBank/DDBJ whole genome shotgun (WGS) entry which is preliminary data.</text>
</comment>
<evidence type="ECO:0000313" key="2">
    <source>
        <dbReference type="EMBL" id="KAJ5100945.1"/>
    </source>
</evidence>
<protein>
    <submittedName>
        <fullName evidence="2">Uncharacterized protein</fullName>
    </submittedName>
</protein>
<dbReference type="EMBL" id="JAPQKH010000004">
    <property type="protein sequence ID" value="KAJ5100945.1"/>
    <property type="molecule type" value="Genomic_DNA"/>
</dbReference>
<dbReference type="AlphaFoldDB" id="A0A9W9FIU9"/>
<evidence type="ECO:0000256" key="1">
    <source>
        <dbReference type="SAM" id="SignalP"/>
    </source>
</evidence>
<dbReference type="Proteomes" id="UP001149165">
    <property type="component" value="Unassembled WGS sequence"/>
</dbReference>
<reference evidence="2" key="2">
    <citation type="journal article" date="2023" name="IMA Fungus">
        <title>Comparative genomic study of the Penicillium genus elucidates a diverse pangenome and 15 lateral gene transfer events.</title>
        <authorList>
            <person name="Petersen C."/>
            <person name="Sorensen T."/>
            <person name="Nielsen M.R."/>
            <person name="Sondergaard T.E."/>
            <person name="Sorensen J.L."/>
            <person name="Fitzpatrick D.A."/>
            <person name="Frisvad J.C."/>
            <person name="Nielsen K.L."/>
        </authorList>
    </citation>
    <scope>NUCLEOTIDE SEQUENCE</scope>
    <source>
        <strain evidence="2">IBT 30069</strain>
    </source>
</reference>
<keyword evidence="1" id="KW-0732">Signal</keyword>